<feature type="compositionally biased region" description="Low complexity" evidence="4">
    <location>
        <begin position="776"/>
        <end position="797"/>
    </location>
</feature>
<feature type="repeat" description="ANK" evidence="3">
    <location>
        <begin position="211"/>
        <end position="243"/>
    </location>
</feature>
<dbReference type="SMART" id="SM00248">
    <property type="entry name" value="ANK"/>
    <property type="match status" value="8"/>
</dbReference>
<dbReference type="Pfam" id="PF13637">
    <property type="entry name" value="Ank_4"/>
    <property type="match status" value="1"/>
</dbReference>
<dbReference type="EMBL" id="CAJNOT010002834">
    <property type="protein sequence ID" value="CAF1346409.1"/>
    <property type="molecule type" value="Genomic_DNA"/>
</dbReference>
<comment type="caution">
    <text evidence="5">The sequence shown here is derived from an EMBL/GenBank/DDBJ whole genome shotgun (WGS) entry which is preliminary data.</text>
</comment>
<dbReference type="PANTHER" id="PTHR24166:SF48">
    <property type="entry name" value="PROTEIN VAPYRIN"/>
    <property type="match status" value="1"/>
</dbReference>
<evidence type="ECO:0000256" key="2">
    <source>
        <dbReference type="ARBA" id="ARBA00023043"/>
    </source>
</evidence>
<keyword evidence="1" id="KW-0677">Repeat</keyword>
<name>A0A815H235_9BILA</name>
<feature type="repeat" description="ANK" evidence="3">
    <location>
        <begin position="174"/>
        <end position="206"/>
    </location>
</feature>
<dbReference type="Pfam" id="PF00023">
    <property type="entry name" value="Ank"/>
    <property type="match status" value="1"/>
</dbReference>
<dbReference type="SUPFAM" id="SSF48403">
    <property type="entry name" value="Ankyrin repeat"/>
    <property type="match status" value="1"/>
</dbReference>
<gene>
    <name evidence="5" type="ORF">ZHD862_LOCUS30323</name>
</gene>
<dbReference type="AlphaFoldDB" id="A0A815H235"/>
<reference evidence="5" key="1">
    <citation type="submission" date="2021-02" db="EMBL/GenBank/DDBJ databases">
        <authorList>
            <person name="Nowell W R."/>
        </authorList>
    </citation>
    <scope>NUCLEOTIDE SEQUENCE</scope>
</reference>
<dbReference type="Gene3D" id="1.25.40.20">
    <property type="entry name" value="Ankyrin repeat-containing domain"/>
    <property type="match status" value="3"/>
</dbReference>
<evidence type="ECO:0000256" key="3">
    <source>
        <dbReference type="PROSITE-ProRule" id="PRU00023"/>
    </source>
</evidence>
<dbReference type="InterPro" id="IPR036770">
    <property type="entry name" value="Ankyrin_rpt-contain_sf"/>
</dbReference>
<feature type="region of interest" description="Disordered" evidence="4">
    <location>
        <begin position="775"/>
        <end position="797"/>
    </location>
</feature>
<evidence type="ECO:0000313" key="5">
    <source>
        <dbReference type="EMBL" id="CAF1346409.1"/>
    </source>
</evidence>
<dbReference type="Pfam" id="PF12796">
    <property type="entry name" value="Ank_2"/>
    <property type="match status" value="1"/>
</dbReference>
<dbReference type="Proteomes" id="UP000663864">
    <property type="component" value="Unassembled WGS sequence"/>
</dbReference>
<organism evidence="5 6">
    <name type="scientific">Rotaria sordida</name>
    <dbReference type="NCBI Taxonomy" id="392033"/>
    <lineage>
        <taxon>Eukaryota</taxon>
        <taxon>Metazoa</taxon>
        <taxon>Spiralia</taxon>
        <taxon>Gnathifera</taxon>
        <taxon>Rotifera</taxon>
        <taxon>Eurotatoria</taxon>
        <taxon>Bdelloidea</taxon>
        <taxon>Philodinida</taxon>
        <taxon>Philodinidae</taxon>
        <taxon>Rotaria</taxon>
    </lineage>
</organism>
<protein>
    <submittedName>
        <fullName evidence="5">Uncharacterized protein</fullName>
    </submittedName>
</protein>
<dbReference type="InterPro" id="IPR050889">
    <property type="entry name" value="Dendritic_Spine_Reg/Scaffold"/>
</dbReference>
<dbReference type="InterPro" id="IPR002110">
    <property type="entry name" value="Ankyrin_rpt"/>
</dbReference>
<dbReference type="PROSITE" id="PS50297">
    <property type="entry name" value="ANK_REP_REGION"/>
    <property type="match status" value="2"/>
</dbReference>
<accession>A0A815H235</accession>
<evidence type="ECO:0000313" key="6">
    <source>
        <dbReference type="Proteomes" id="UP000663864"/>
    </source>
</evidence>
<dbReference type="PROSITE" id="PS50088">
    <property type="entry name" value="ANK_REPEAT"/>
    <property type="match status" value="3"/>
</dbReference>
<dbReference type="PRINTS" id="PR01415">
    <property type="entry name" value="ANKYRIN"/>
</dbReference>
<keyword evidence="2 3" id="KW-0040">ANK repeat</keyword>
<dbReference type="PANTHER" id="PTHR24166">
    <property type="entry name" value="ROLLING PEBBLES, ISOFORM B"/>
    <property type="match status" value="1"/>
</dbReference>
<evidence type="ECO:0000256" key="1">
    <source>
        <dbReference type="ARBA" id="ARBA00022737"/>
    </source>
</evidence>
<evidence type="ECO:0000256" key="4">
    <source>
        <dbReference type="SAM" id="MobiDB-lite"/>
    </source>
</evidence>
<feature type="repeat" description="ANK" evidence="3">
    <location>
        <begin position="546"/>
        <end position="579"/>
    </location>
</feature>
<proteinExistence type="predicted"/>
<sequence>MMDEVFSLDILYADEYVPEQLYQLARQGLCSQLDARLHELSNSTEYLAALTWHGQEQLSLLMVAALNGYDDIVRVLLTHCDSTHQIELKGQVILYDAKLVKGATALYCACYRGHFTVAKTLIELGQANVKQDIRDHPYYPLFIHATIMNRQDIVHFLLENKYADVNETKSNDCDESTALICAASRGYTSLVKYLIENGADVNYSSRNQNFRSTTAIMCATRCGHIDALRLLYNAGANTNITHITEDTLLVIAAKNKHYSIVNFLLEQSIYNTVDDLELAACSLFDISSSVEQMNVVFDLLRIALQKRQLLQIPKVCIQSMDIYNYEQECQTIDELDRIKADHDRIFIEILLIQERICSSRKDITIIKSLENYSDRLADKKEFDKCLNVYIHMFYCYQQTNINNNLARFVWLYCKMLTENRIIPIHRFIQVCYLTFDLTETKYIERTICNALFFVIIAIKILEQKGITKEEQTLIYSWIRDLCRHRLTTPSGQTLLHLCVDENTNYTLNFRRRDTIIHIKFPNESALRLLLACGNRWLDLDEIESSSSDTPLHIICKRNRDQKIIKLLLNSGCHMDCVNKDGKIPSDYVYDKEIKALFTTKPTPDRLKCFCARIIANKRLNTANIVNGFGEGTLILISSCFSYAIDLCSEKEQHSTLNAGKCTMLLEYHMNKLPATLRISQIISKFEVPKKFNLTKNCKIFKSFGIHSLKDDKHIEDLPLECDGKINPDFHKEIFLDNERIYELLNYVLKNVNQYLQEAKERNSQLFVLIDSNDNVTSTTTTSTTTTSTTSTTSTSTSTSTVATTRKRTILSKYHMNKLPTALRISQIIPKFEALKKFNLTKTAKDLKDFGIHSLKVDKHIEDLPLERDGKINPDFHKGIFLDNYELFESNIQHDGQKKKK</sequence>